<comment type="catalytic activity">
    <reaction evidence="8 9">
        <text>(1S,2R)-1-C-(indol-3-yl)glycerol 3-phosphate + L-serine = D-glyceraldehyde 3-phosphate + L-tryptophan + H2O</text>
        <dbReference type="Rhea" id="RHEA:10532"/>
        <dbReference type="ChEBI" id="CHEBI:15377"/>
        <dbReference type="ChEBI" id="CHEBI:33384"/>
        <dbReference type="ChEBI" id="CHEBI:57912"/>
        <dbReference type="ChEBI" id="CHEBI:58866"/>
        <dbReference type="ChEBI" id="CHEBI:59776"/>
        <dbReference type="EC" id="4.2.1.20"/>
    </reaction>
</comment>
<evidence type="ECO:0000256" key="7">
    <source>
        <dbReference type="ARBA" id="ARBA00023239"/>
    </source>
</evidence>
<dbReference type="CDD" id="cd04724">
    <property type="entry name" value="Tryptophan_synthase_alpha"/>
    <property type="match status" value="1"/>
</dbReference>
<dbReference type="FunFam" id="3.20.20.70:FF:000037">
    <property type="entry name" value="Tryptophan synthase alpha chain"/>
    <property type="match status" value="1"/>
</dbReference>
<dbReference type="EC" id="4.2.1.20" evidence="9"/>
<keyword evidence="7 9" id="KW-0456">Lyase</keyword>
<keyword evidence="4 9" id="KW-0028">Amino-acid biosynthesis</keyword>
<evidence type="ECO:0000256" key="3">
    <source>
        <dbReference type="ARBA" id="ARBA00011270"/>
    </source>
</evidence>
<comment type="similarity">
    <text evidence="9 10">Belongs to the TrpA family.</text>
</comment>
<feature type="active site" description="Proton acceptor" evidence="9">
    <location>
        <position position="58"/>
    </location>
</feature>
<comment type="function">
    <text evidence="1 9">The alpha subunit is responsible for the aldol cleavage of indoleglycerol phosphate to indole and glyceraldehyde 3-phosphate.</text>
</comment>
<dbReference type="InterPro" id="IPR002028">
    <property type="entry name" value="Trp_synthase_suA"/>
</dbReference>
<dbReference type="GO" id="GO:0005829">
    <property type="term" value="C:cytosol"/>
    <property type="evidence" value="ECO:0007669"/>
    <property type="project" value="TreeGrafter"/>
</dbReference>
<evidence type="ECO:0000256" key="10">
    <source>
        <dbReference type="RuleBase" id="RU003662"/>
    </source>
</evidence>
<protein>
    <recommendedName>
        <fullName evidence="9">Tryptophan synthase alpha chain</fullName>
        <ecNumber evidence="9">4.2.1.20</ecNumber>
    </recommendedName>
</protein>
<sequence length="264" mass="29572">MENRLVNLFREKRENLLNVYFTAGFPELESTGVVLKTLEAAGADIVEIGMPYSDPLADGPTIQQSNTVALRNGMSIKKLFSQLAEVKQQVNLPIILMGYLNPVLQFGIEKFCQEAARVGVDGLILPDMPLHEYEEEYEPLFRKYNLSVIFLVTPQTSEERIRKIDALTNSFIYLVSSASTTGNKVGGDAKQLQYFQRIQQLNLKNPKLIGFGISDRSSFQLACKYAEGAIIGSAFIKVIQQKESLEQNIRDFIQEVKAQEPVSA</sequence>
<dbReference type="PANTHER" id="PTHR43406:SF1">
    <property type="entry name" value="TRYPTOPHAN SYNTHASE ALPHA CHAIN, CHLOROPLASTIC"/>
    <property type="match status" value="1"/>
</dbReference>
<dbReference type="Gene3D" id="3.20.20.70">
    <property type="entry name" value="Aldolase class I"/>
    <property type="match status" value="1"/>
</dbReference>
<comment type="subunit">
    <text evidence="3 9">Tetramer of two alpha and two beta chains.</text>
</comment>
<gene>
    <name evidence="9 11" type="primary">trpA</name>
    <name evidence="11" type="ORF">AAE02nite_23380</name>
</gene>
<dbReference type="InterPro" id="IPR018204">
    <property type="entry name" value="Trp_synthase_alpha_AS"/>
</dbReference>
<organism evidence="11 12">
    <name type="scientific">Adhaeribacter aerolatus</name>
    <dbReference type="NCBI Taxonomy" id="670289"/>
    <lineage>
        <taxon>Bacteria</taxon>
        <taxon>Pseudomonadati</taxon>
        <taxon>Bacteroidota</taxon>
        <taxon>Cytophagia</taxon>
        <taxon>Cytophagales</taxon>
        <taxon>Hymenobacteraceae</taxon>
        <taxon>Adhaeribacter</taxon>
    </lineage>
</organism>
<evidence type="ECO:0000313" key="12">
    <source>
        <dbReference type="Proteomes" id="UP000321532"/>
    </source>
</evidence>
<dbReference type="Pfam" id="PF00290">
    <property type="entry name" value="Trp_syntA"/>
    <property type="match status" value="1"/>
</dbReference>
<dbReference type="UniPathway" id="UPA00035">
    <property type="reaction ID" value="UER00044"/>
</dbReference>
<dbReference type="PANTHER" id="PTHR43406">
    <property type="entry name" value="TRYPTOPHAN SYNTHASE, ALPHA CHAIN"/>
    <property type="match status" value="1"/>
</dbReference>
<evidence type="ECO:0000256" key="6">
    <source>
        <dbReference type="ARBA" id="ARBA00023141"/>
    </source>
</evidence>
<keyword evidence="12" id="KW-1185">Reference proteome</keyword>
<dbReference type="NCBIfam" id="TIGR00262">
    <property type="entry name" value="trpA"/>
    <property type="match status" value="1"/>
</dbReference>
<keyword evidence="6 9" id="KW-0057">Aromatic amino acid biosynthesis</keyword>
<evidence type="ECO:0000256" key="4">
    <source>
        <dbReference type="ARBA" id="ARBA00022605"/>
    </source>
</evidence>
<feature type="active site" description="Proton acceptor" evidence="9">
    <location>
        <position position="47"/>
    </location>
</feature>
<dbReference type="InterPro" id="IPR011060">
    <property type="entry name" value="RibuloseP-bd_barrel"/>
</dbReference>
<dbReference type="AlphaFoldDB" id="A0A512AY89"/>
<reference evidence="11 12" key="1">
    <citation type="submission" date="2019-07" db="EMBL/GenBank/DDBJ databases">
        <title>Whole genome shotgun sequence of Adhaeribacter aerolatus NBRC 106133.</title>
        <authorList>
            <person name="Hosoyama A."/>
            <person name="Uohara A."/>
            <person name="Ohji S."/>
            <person name="Ichikawa N."/>
        </authorList>
    </citation>
    <scope>NUCLEOTIDE SEQUENCE [LARGE SCALE GENOMIC DNA]</scope>
    <source>
        <strain evidence="11 12">NBRC 106133</strain>
    </source>
</reference>
<evidence type="ECO:0000256" key="2">
    <source>
        <dbReference type="ARBA" id="ARBA00004733"/>
    </source>
</evidence>
<dbReference type="OrthoDB" id="9804578at2"/>
<dbReference type="RefSeq" id="WP_146897936.1">
    <property type="nucleotide sequence ID" value="NZ_BJYS01000016.1"/>
</dbReference>
<dbReference type="GO" id="GO:0004834">
    <property type="term" value="F:tryptophan synthase activity"/>
    <property type="evidence" value="ECO:0007669"/>
    <property type="project" value="UniProtKB-UniRule"/>
</dbReference>
<accession>A0A512AY89</accession>
<evidence type="ECO:0000313" key="11">
    <source>
        <dbReference type="EMBL" id="GEO04674.1"/>
    </source>
</evidence>
<dbReference type="InterPro" id="IPR013785">
    <property type="entry name" value="Aldolase_TIM"/>
</dbReference>
<dbReference type="SUPFAM" id="SSF51366">
    <property type="entry name" value="Ribulose-phoshate binding barrel"/>
    <property type="match status" value="1"/>
</dbReference>
<dbReference type="PROSITE" id="PS00167">
    <property type="entry name" value="TRP_SYNTHASE_ALPHA"/>
    <property type="match status" value="1"/>
</dbReference>
<name>A0A512AY89_9BACT</name>
<comment type="pathway">
    <text evidence="2 9">Amino-acid biosynthesis; L-tryptophan biosynthesis; L-tryptophan from chorismate: step 5/5.</text>
</comment>
<dbReference type="Proteomes" id="UP000321532">
    <property type="component" value="Unassembled WGS sequence"/>
</dbReference>
<evidence type="ECO:0000256" key="9">
    <source>
        <dbReference type="HAMAP-Rule" id="MF_00131"/>
    </source>
</evidence>
<evidence type="ECO:0000256" key="5">
    <source>
        <dbReference type="ARBA" id="ARBA00022822"/>
    </source>
</evidence>
<keyword evidence="5 9" id="KW-0822">Tryptophan biosynthesis</keyword>
<evidence type="ECO:0000256" key="8">
    <source>
        <dbReference type="ARBA" id="ARBA00049047"/>
    </source>
</evidence>
<comment type="caution">
    <text evidence="11">The sequence shown here is derived from an EMBL/GenBank/DDBJ whole genome shotgun (WGS) entry which is preliminary data.</text>
</comment>
<dbReference type="EMBL" id="BJYS01000016">
    <property type="protein sequence ID" value="GEO04674.1"/>
    <property type="molecule type" value="Genomic_DNA"/>
</dbReference>
<dbReference type="HAMAP" id="MF_00131">
    <property type="entry name" value="Trp_synth_alpha"/>
    <property type="match status" value="1"/>
</dbReference>
<proteinExistence type="inferred from homology"/>
<evidence type="ECO:0000256" key="1">
    <source>
        <dbReference type="ARBA" id="ARBA00003365"/>
    </source>
</evidence>